<gene>
    <name evidence="2" type="ORF">NCTC13079_00481</name>
</gene>
<reference evidence="2 3" key="1">
    <citation type="submission" date="2018-12" db="EMBL/GenBank/DDBJ databases">
        <authorList>
            <consortium name="Pathogen Informatics"/>
        </authorList>
    </citation>
    <scope>NUCLEOTIDE SEQUENCE [LARGE SCALE GENOMIC DNA]</scope>
    <source>
        <strain evidence="2 3">NCTC13079</strain>
    </source>
</reference>
<keyword evidence="1" id="KW-1133">Transmembrane helix</keyword>
<protein>
    <recommendedName>
        <fullName evidence="4">DUF4367 domain-containing protein</fullName>
    </recommendedName>
</protein>
<dbReference type="Proteomes" id="UP000269544">
    <property type="component" value="Chromosome"/>
</dbReference>
<keyword evidence="1" id="KW-0812">Transmembrane</keyword>
<dbReference type="AlphaFoldDB" id="A0A448V0K0"/>
<name>A0A448V0K0_9FIRM</name>
<accession>A0A448V0K0</accession>
<organism evidence="2 3">
    <name type="scientific">Aedoeadaptatus ivorii</name>
    <dbReference type="NCBI Taxonomy" id="54006"/>
    <lineage>
        <taxon>Bacteria</taxon>
        <taxon>Bacillati</taxon>
        <taxon>Bacillota</taxon>
        <taxon>Tissierellia</taxon>
        <taxon>Tissierellales</taxon>
        <taxon>Peptoniphilaceae</taxon>
        <taxon>Aedoeadaptatus</taxon>
    </lineage>
</organism>
<dbReference type="RefSeq" id="WP_126464907.1">
    <property type="nucleotide sequence ID" value="NZ_LR134523.1"/>
</dbReference>
<dbReference type="KEGG" id="piv:NCTC13079_00481"/>
<feature type="transmembrane region" description="Helical" evidence="1">
    <location>
        <begin position="48"/>
        <end position="68"/>
    </location>
</feature>
<evidence type="ECO:0000256" key="1">
    <source>
        <dbReference type="SAM" id="Phobius"/>
    </source>
</evidence>
<evidence type="ECO:0008006" key="4">
    <source>
        <dbReference type="Google" id="ProtNLM"/>
    </source>
</evidence>
<evidence type="ECO:0000313" key="2">
    <source>
        <dbReference type="EMBL" id="VEJ35051.1"/>
    </source>
</evidence>
<keyword evidence="1" id="KW-0472">Membrane</keyword>
<dbReference type="EMBL" id="LR134523">
    <property type="protein sequence ID" value="VEJ35051.1"/>
    <property type="molecule type" value="Genomic_DNA"/>
</dbReference>
<sequence length="287" mass="32574">MKNPKDLQSSNFRAEEEWTAQLKTLYAPDARDKEAVRRRIRNRARRRTTPAIAAAAALLVFTLPFTGFGESIVETIRQVATPTNRIVVHEEKANAHLSKRTLPETLKGKLYDRDGREITDATVLDKMEPLFTREGKEIEHIEFDDATGQATFVLEEETDDIDFSVYEPIPSVADRLTFTPLVLSERYPYEYADVYATDDTKTDYVAFHYKTKDGKEIYIDQRRDIPGAGYEIGGEEPIETHIIDGIRVIVQGSSLYAERDGILLGVTAKDADKGELLAIYRDLRPLE</sequence>
<evidence type="ECO:0000313" key="3">
    <source>
        <dbReference type="Proteomes" id="UP000269544"/>
    </source>
</evidence>
<dbReference type="OrthoDB" id="2544256at2"/>
<keyword evidence="3" id="KW-1185">Reference proteome</keyword>
<proteinExistence type="predicted"/>